<organism evidence="6 7">
    <name type="scientific">Thermocatellispora tengchongensis</name>
    <dbReference type="NCBI Taxonomy" id="1073253"/>
    <lineage>
        <taxon>Bacteria</taxon>
        <taxon>Bacillati</taxon>
        <taxon>Actinomycetota</taxon>
        <taxon>Actinomycetes</taxon>
        <taxon>Streptosporangiales</taxon>
        <taxon>Streptosporangiaceae</taxon>
        <taxon>Thermocatellispora</taxon>
    </lineage>
</organism>
<dbReference type="GO" id="GO:0003700">
    <property type="term" value="F:DNA-binding transcription factor activity"/>
    <property type="evidence" value="ECO:0007669"/>
    <property type="project" value="TreeGrafter"/>
</dbReference>
<dbReference type="PANTHER" id="PTHR30055:SF234">
    <property type="entry name" value="HTH-TYPE TRANSCRIPTIONAL REGULATOR BETI"/>
    <property type="match status" value="1"/>
</dbReference>
<evidence type="ECO:0000256" key="2">
    <source>
        <dbReference type="ARBA" id="ARBA00023125"/>
    </source>
</evidence>
<sequence length="182" mass="20319">MMRADAARNLDAVLRTGARLLAEDPSASMATIAAEAGVDRRTVYRRFPTREALLTAVFQAKLDSAERVMDEARLEEAPVAVALHRYVEGIVPVTRRWPVDTRRMMRADPAARPRMEELSARLDRFVRRMIEEGPLRTGVPLTWARATLDHLIDTAARQTPALDPPQAADLVVDTLLNGLGRR</sequence>
<feature type="DNA-binding region" description="H-T-H motif" evidence="4">
    <location>
        <begin position="28"/>
        <end position="47"/>
    </location>
</feature>
<dbReference type="Gene3D" id="1.10.357.10">
    <property type="entry name" value="Tetracycline Repressor, domain 2"/>
    <property type="match status" value="1"/>
</dbReference>
<dbReference type="RefSeq" id="WP_221336915.1">
    <property type="nucleotide sequence ID" value="NZ_BAABIX010000011.1"/>
</dbReference>
<keyword evidence="1" id="KW-0805">Transcription regulation</keyword>
<evidence type="ECO:0000313" key="6">
    <source>
        <dbReference type="EMBL" id="MBB5136386.1"/>
    </source>
</evidence>
<evidence type="ECO:0000256" key="1">
    <source>
        <dbReference type="ARBA" id="ARBA00023015"/>
    </source>
</evidence>
<feature type="domain" description="HTH tetR-type" evidence="5">
    <location>
        <begin position="7"/>
        <end position="65"/>
    </location>
</feature>
<comment type="caution">
    <text evidence="6">The sequence shown here is derived from an EMBL/GenBank/DDBJ whole genome shotgun (WGS) entry which is preliminary data.</text>
</comment>
<evidence type="ECO:0000256" key="3">
    <source>
        <dbReference type="ARBA" id="ARBA00023163"/>
    </source>
</evidence>
<evidence type="ECO:0000313" key="7">
    <source>
        <dbReference type="Proteomes" id="UP000578449"/>
    </source>
</evidence>
<dbReference type="EMBL" id="JACHGN010000014">
    <property type="protein sequence ID" value="MBB5136386.1"/>
    <property type="molecule type" value="Genomic_DNA"/>
</dbReference>
<dbReference type="AlphaFoldDB" id="A0A840PCG4"/>
<protein>
    <submittedName>
        <fullName evidence="6">AcrR family transcriptional regulator</fullName>
    </submittedName>
</protein>
<reference evidence="6 7" key="1">
    <citation type="submission" date="2020-08" db="EMBL/GenBank/DDBJ databases">
        <title>Genomic Encyclopedia of Type Strains, Phase IV (KMG-IV): sequencing the most valuable type-strain genomes for metagenomic binning, comparative biology and taxonomic classification.</title>
        <authorList>
            <person name="Goeker M."/>
        </authorList>
    </citation>
    <scope>NUCLEOTIDE SEQUENCE [LARGE SCALE GENOMIC DNA]</scope>
    <source>
        <strain evidence="6 7">DSM 45615</strain>
    </source>
</reference>
<dbReference type="Proteomes" id="UP000578449">
    <property type="component" value="Unassembled WGS sequence"/>
</dbReference>
<dbReference type="SUPFAM" id="SSF46689">
    <property type="entry name" value="Homeodomain-like"/>
    <property type="match status" value="1"/>
</dbReference>
<proteinExistence type="predicted"/>
<keyword evidence="3" id="KW-0804">Transcription</keyword>
<dbReference type="PANTHER" id="PTHR30055">
    <property type="entry name" value="HTH-TYPE TRANSCRIPTIONAL REGULATOR RUTR"/>
    <property type="match status" value="1"/>
</dbReference>
<dbReference type="Pfam" id="PF00440">
    <property type="entry name" value="TetR_N"/>
    <property type="match status" value="1"/>
</dbReference>
<dbReference type="InterPro" id="IPR050109">
    <property type="entry name" value="HTH-type_TetR-like_transc_reg"/>
</dbReference>
<dbReference type="PROSITE" id="PS50977">
    <property type="entry name" value="HTH_TETR_2"/>
    <property type="match status" value="1"/>
</dbReference>
<dbReference type="GO" id="GO:0000976">
    <property type="term" value="F:transcription cis-regulatory region binding"/>
    <property type="evidence" value="ECO:0007669"/>
    <property type="project" value="TreeGrafter"/>
</dbReference>
<evidence type="ECO:0000259" key="5">
    <source>
        <dbReference type="PROSITE" id="PS50977"/>
    </source>
</evidence>
<evidence type="ECO:0000256" key="4">
    <source>
        <dbReference type="PROSITE-ProRule" id="PRU00335"/>
    </source>
</evidence>
<dbReference type="InterPro" id="IPR009057">
    <property type="entry name" value="Homeodomain-like_sf"/>
</dbReference>
<gene>
    <name evidence="6" type="ORF">HNP84_006133</name>
</gene>
<name>A0A840PCG4_9ACTN</name>
<keyword evidence="2 4" id="KW-0238">DNA-binding</keyword>
<dbReference type="InterPro" id="IPR001647">
    <property type="entry name" value="HTH_TetR"/>
</dbReference>
<accession>A0A840PCG4</accession>
<keyword evidence="7" id="KW-1185">Reference proteome</keyword>